<keyword evidence="6" id="KW-1185">Reference proteome</keyword>
<dbReference type="EMBL" id="LCWV01000025">
    <property type="protein sequence ID" value="PWI66388.1"/>
    <property type="molecule type" value="Genomic_DNA"/>
</dbReference>
<name>A0A2U3DVV4_PURLI</name>
<feature type="transmembrane region" description="Helical" evidence="2">
    <location>
        <begin position="70"/>
        <end position="93"/>
    </location>
</feature>
<keyword evidence="2" id="KW-0812">Transmembrane</keyword>
<keyword evidence="2" id="KW-0472">Membrane</keyword>
<protein>
    <recommendedName>
        <fullName evidence="7">Transmembrane protein</fullName>
    </recommendedName>
</protein>
<feature type="region of interest" description="Disordered" evidence="1">
    <location>
        <begin position="168"/>
        <end position="193"/>
    </location>
</feature>
<evidence type="ECO:0000313" key="6">
    <source>
        <dbReference type="Proteomes" id="UP001287286"/>
    </source>
</evidence>
<comment type="caution">
    <text evidence="4">The sequence shown here is derived from an EMBL/GenBank/DDBJ whole genome shotgun (WGS) entry which is preliminary data.</text>
</comment>
<feature type="transmembrane region" description="Helical" evidence="2">
    <location>
        <begin position="99"/>
        <end position="120"/>
    </location>
</feature>
<evidence type="ECO:0000256" key="2">
    <source>
        <dbReference type="SAM" id="Phobius"/>
    </source>
</evidence>
<dbReference type="OrthoDB" id="4502894at2759"/>
<evidence type="ECO:0000313" key="3">
    <source>
        <dbReference type="EMBL" id="KAK4078480.1"/>
    </source>
</evidence>
<keyword evidence="2" id="KW-1133">Transmembrane helix</keyword>
<evidence type="ECO:0000313" key="5">
    <source>
        <dbReference type="Proteomes" id="UP000245956"/>
    </source>
</evidence>
<dbReference type="EMBL" id="JAWRVI010000082">
    <property type="protein sequence ID" value="KAK4078480.1"/>
    <property type="molecule type" value="Genomic_DNA"/>
</dbReference>
<sequence>MEDAEPHPARAVAAAVLAVLSGAFDLIARVVLSLWAVPWRWLLSQLVRVIALPLRLVWLPLSYVASFLRVLFAPALYVASYALSCVNAFIAFVVSLEPLYTFFGAAAGLGIFAGIALAITSSIITSHLGMHDEEPEKDETSLDKYEQLKPGRRDITPAVLETDWYWTESSPSGRRRPGLLSQTIHEEDDDSDL</sequence>
<dbReference type="Proteomes" id="UP000245956">
    <property type="component" value="Unassembled WGS sequence"/>
</dbReference>
<accession>A0A2U3DVV4</accession>
<reference evidence="3 6" key="4">
    <citation type="journal article" date="2024" name="Microbiol. Resour. Announc.">
        <title>Genome annotations for the ascomycete fungi Trichoderma harzianum, Trichoderma aggressivum, and Purpureocillium lilacinum.</title>
        <authorList>
            <person name="Beijen E.P.W."/>
            <person name="Ohm R.A."/>
        </authorList>
    </citation>
    <scope>NUCLEOTIDE SEQUENCE [LARGE SCALE GENOMIC DNA]</scope>
    <source>
        <strain evidence="3 6">CBS 150709</strain>
    </source>
</reference>
<reference evidence="4" key="1">
    <citation type="submission" date="2015-05" db="EMBL/GenBank/DDBJ databases">
        <authorList>
            <person name="Wang D.B."/>
            <person name="Wang M."/>
        </authorList>
    </citation>
    <scope>NUCLEOTIDE SEQUENCE</scope>
    <source>
        <strain evidence="4">36-1</strain>
    </source>
</reference>
<evidence type="ECO:0000256" key="1">
    <source>
        <dbReference type="SAM" id="MobiDB-lite"/>
    </source>
</evidence>
<reference evidence="3" key="3">
    <citation type="submission" date="2023-11" db="EMBL/GenBank/DDBJ databases">
        <authorList>
            <person name="Beijen E."/>
            <person name="Ohm R.A."/>
        </authorList>
    </citation>
    <scope>NUCLEOTIDE SEQUENCE</scope>
    <source>
        <strain evidence="3">CBS 150709</strain>
    </source>
</reference>
<gene>
    <name evidence="4" type="ORF">PCL_05086</name>
    <name evidence="3" type="ORF">Purlil1_11933</name>
</gene>
<feature type="transmembrane region" description="Helical" evidence="2">
    <location>
        <begin position="41"/>
        <end position="58"/>
    </location>
</feature>
<dbReference type="Proteomes" id="UP001287286">
    <property type="component" value="Unassembled WGS sequence"/>
</dbReference>
<proteinExistence type="predicted"/>
<evidence type="ECO:0000313" key="4">
    <source>
        <dbReference type="EMBL" id="PWI66388.1"/>
    </source>
</evidence>
<evidence type="ECO:0008006" key="7">
    <source>
        <dbReference type="Google" id="ProtNLM"/>
    </source>
</evidence>
<feature type="transmembrane region" description="Helical" evidence="2">
    <location>
        <begin position="12"/>
        <end position="35"/>
    </location>
</feature>
<reference evidence="4 5" key="2">
    <citation type="journal article" date="2016" name="Front. Microbiol.">
        <title>Genome and transcriptome sequences reveal the specific parasitism of the nematophagous Purpureocillium lilacinum 36-1.</title>
        <authorList>
            <person name="Xie J."/>
            <person name="Li S."/>
            <person name="Mo C."/>
            <person name="Xiao X."/>
            <person name="Peng D."/>
            <person name="Wang G."/>
            <person name="Xiao Y."/>
        </authorList>
    </citation>
    <scope>NUCLEOTIDE SEQUENCE [LARGE SCALE GENOMIC DNA]</scope>
    <source>
        <strain evidence="4 5">36-1</strain>
    </source>
</reference>
<organism evidence="4 5">
    <name type="scientific">Purpureocillium lilacinum</name>
    <name type="common">Paecilomyces lilacinus</name>
    <dbReference type="NCBI Taxonomy" id="33203"/>
    <lineage>
        <taxon>Eukaryota</taxon>
        <taxon>Fungi</taxon>
        <taxon>Dikarya</taxon>
        <taxon>Ascomycota</taxon>
        <taxon>Pezizomycotina</taxon>
        <taxon>Sordariomycetes</taxon>
        <taxon>Hypocreomycetidae</taxon>
        <taxon>Hypocreales</taxon>
        <taxon>Ophiocordycipitaceae</taxon>
        <taxon>Purpureocillium</taxon>
    </lineage>
</organism>
<dbReference type="AlphaFoldDB" id="A0A2U3DVV4"/>